<organism evidence="3 4">
    <name type="scientific">Siphonobacter curvatus</name>
    <dbReference type="NCBI Taxonomy" id="2094562"/>
    <lineage>
        <taxon>Bacteria</taxon>
        <taxon>Pseudomonadati</taxon>
        <taxon>Bacteroidota</taxon>
        <taxon>Cytophagia</taxon>
        <taxon>Cytophagales</taxon>
        <taxon>Cytophagaceae</taxon>
        <taxon>Siphonobacter</taxon>
    </lineage>
</organism>
<feature type="domain" description="Serpin" evidence="2">
    <location>
        <begin position="48"/>
        <end position="399"/>
    </location>
</feature>
<dbReference type="Gene3D" id="3.30.497.10">
    <property type="entry name" value="Antithrombin, subunit I, domain 2"/>
    <property type="match status" value="1"/>
</dbReference>
<dbReference type="InterPro" id="IPR000215">
    <property type="entry name" value="Serpin_fam"/>
</dbReference>
<protein>
    <submittedName>
        <fullName evidence="3">Serpin family protein</fullName>
    </submittedName>
</protein>
<dbReference type="SUPFAM" id="SSF56574">
    <property type="entry name" value="Serpins"/>
    <property type="match status" value="1"/>
</dbReference>
<dbReference type="Proteomes" id="UP000239590">
    <property type="component" value="Unassembled WGS sequence"/>
</dbReference>
<proteinExistence type="inferred from homology"/>
<dbReference type="CDD" id="cd19588">
    <property type="entry name" value="serpin_miropin-like"/>
    <property type="match status" value="1"/>
</dbReference>
<evidence type="ECO:0000313" key="4">
    <source>
        <dbReference type="Proteomes" id="UP000239590"/>
    </source>
</evidence>
<dbReference type="PANTHER" id="PTHR11461">
    <property type="entry name" value="SERINE PROTEASE INHIBITOR, SERPIN"/>
    <property type="match status" value="1"/>
</dbReference>
<evidence type="ECO:0000313" key="3">
    <source>
        <dbReference type="EMBL" id="PQA58496.1"/>
    </source>
</evidence>
<name>A0A2S7ILG6_9BACT</name>
<dbReference type="Gene3D" id="2.30.39.10">
    <property type="entry name" value="Alpha-1-antitrypsin, domain 1"/>
    <property type="match status" value="1"/>
</dbReference>
<dbReference type="InterPro" id="IPR042178">
    <property type="entry name" value="Serpin_sf_1"/>
</dbReference>
<dbReference type="GO" id="GO:0004867">
    <property type="term" value="F:serine-type endopeptidase inhibitor activity"/>
    <property type="evidence" value="ECO:0007669"/>
    <property type="project" value="InterPro"/>
</dbReference>
<evidence type="ECO:0000259" key="2">
    <source>
        <dbReference type="SMART" id="SM00093"/>
    </source>
</evidence>
<dbReference type="InterPro" id="IPR042185">
    <property type="entry name" value="Serpin_sf_2"/>
</dbReference>
<dbReference type="PANTHER" id="PTHR11461:SF211">
    <property type="entry name" value="GH10112P-RELATED"/>
    <property type="match status" value="1"/>
</dbReference>
<dbReference type="InterPro" id="IPR023796">
    <property type="entry name" value="Serpin_dom"/>
</dbReference>
<dbReference type="EMBL" id="PTRA01000001">
    <property type="protein sequence ID" value="PQA58496.1"/>
    <property type="molecule type" value="Genomic_DNA"/>
</dbReference>
<comment type="similarity">
    <text evidence="1">Belongs to the serpin family.</text>
</comment>
<evidence type="ECO:0000256" key="1">
    <source>
        <dbReference type="RuleBase" id="RU000411"/>
    </source>
</evidence>
<dbReference type="SMART" id="SM00093">
    <property type="entry name" value="SERPIN"/>
    <property type="match status" value="1"/>
</dbReference>
<dbReference type="GO" id="GO:0005615">
    <property type="term" value="C:extracellular space"/>
    <property type="evidence" value="ECO:0007669"/>
    <property type="project" value="InterPro"/>
</dbReference>
<dbReference type="OrthoDB" id="9764871at2"/>
<dbReference type="InterPro" id="IPR036186">
    <property type="entry name" value="Serpin_sf"/>
</dbReference>
<dbReference type="PROSITE" id="PS51257">
    <property type="entry name" value="PROKAR_LIPOPROTEIN"/>
    <property type="match status" value="1"/>
</dbReference>
<dbReference type="AlphaFoldDB" id="A0A2S7ILG6"/>
<keyword evidence="4" id="KW-1185">Reference proteome</keyword>
<comment type="caution">
    <text evidence="3">The sequence shown here is derived from an EMBL/GenBank/DDBJ whole genome shotgun (WGS) entry which is preliminary data.</text>
</comment>
<dbReference type="Pfam" id="PF00079">
    <property type="entry name" value="Serpin"/>
    <property type="match status" value="1"/>
</dbReference>
<reference evidence="4" key="1">
    <citation type="submission" date="2018-02" db="EMBL/GenBank/DDBJ databases">
        <title>Genome sequencing of Solimonas sp. HR-BB.</title>
        <authorList>
            <person name="Lee Y."/>
            <person name="Jeon C.O."/>
        </authorList>
    </citation>
    <scope>NUCLEOTIDE SEQUENCE [LARGE SCALE GENOMIC DNA]</scope>
    <source>
        <strain evidence="4">HR-U</strain>
    </source>
</reference>
<accession>A0A2S7ILG6</accession>
<dbReference type="RefSeq" id="WP_104709711.1">
    <property type="nucleotide sequence ID" value="NZ_PTRA01000001.1"/>
</dbReference>
<gene>
    <name evidence="3" type="ORF">C5O19_02150</name>
</gene>
<sequence length="399" mass="45377">MIRFTSLLLFVLLLGFVSCKPGDEVKEGGIPLHLGNRAYAEHSTDFAFDFFRRINQSNSTKNVFVSPLSLHIALGMLLNGAEKESYAEIKKVLRLTDEEYNNLYKILMEGLPKVDNRVTVNLANSVWYRQDKSVEASYTEILKQYFQAEVKPLTTVGPLNDWARQKTNNKIDKVLDRIDPDLFMILMNAVYFKGDWQSQFKTSNTRDESFTQANGTSKQVKMMHQENSFGYAQMQGYVACELPYGNGDYRMTILLPNSGQLVDSLVQNYTTTHWNELQKSLKMLSVQISLPKFEIKFDSEDQLNTILPQMGMSKVFRRQDANLTKIRPQNDLWVDFVKQKAYINTDEKGSEAAAVTTVGFVATNFASTPVPFVCNRPFAFFISEKNSSVILFAGKVVSL</sequence>